<proteinExistence type="predicted"/>
<accession>A0A0B2PHQ8</accession>
<dbReference type="PANTHER" id="PTHR36617">
    <property type="entry name" value="PROTEIN, PUTATIVE-RELATED"/>
    <property type="match status" value="1"/>
</dbReference>
<reference evidence="1" key="1">
    <citation type="submission" date="2014-07" db="EMBL/GenBank/DDBJ databases">
        <title>Identification of a novel salt tolerance gene in wild soybean by whole-genome sequencing.</title>
        <authorList>
            <person name="Lam H.-M."/>
            <person name="Qi X."/>
            <person name="Li M.-W."/>
            <person name="Liu X."/>
            <person name="Xie M."/>
            <person name="Ni M."/>
            <person name="Xu X."/>
        </authorList>
    </citation>
    <scope>NUCLEOTIDE SEQUENCE [LARGE SCALE GENOMIC DNA]</scope>
    <source>
        <tissue evidence="1">Root</tissue>
    </source>
</reference>
<dbReference type="AlphaFoldDB" id="A0A0B2PHQ8"/>
<dbReference type="EMBL" id="KN667267">
    <property type="protein sequence ID" value="KHN07128.1"/>
    <property type="molecule type" value="Genomic_DNA"/>
</dbReference>
<name>A0A0B2PHQ8_GLYSO</name>
<dbReference type="Proteomes" id="UP000053555">
    <property type="component" value="Unassembled WGS sequence"/>
</dbReference>
<gene>
    <name evidence="1" type="ORF">glysoja_031989</name>
</gene>
<protein>
    <submittedName>
        <fullName evidence="1">Uncharacterized protein</fullName>
    </submittedName>
</protein>
<evidence type="ECO:0000313" key="1">
    <source>
        <dbReference type="EMBL" id="KHN07128.1"/>
    </source>
</evidence>
<dbReference type="PANTHER" id="PTHR36617:SF15">
    <property type="entry name" value="REVERSE TRANSCRIPTASE ZINC-BINDING DOMAIN-CONTAINING PROTEIN"/>
    <property type="match status" value="1"/>
</dbReference>
<organism evidence="1">
    <name type="scientific">Glycine soja</name>
    <name type="common">Wild soybean</name>
    <dbReference type="NCBI Taxonomy" id="3848"/>
    <lineage>
        <taxon>Eukaryota</taxon>
        <taxon>Viridiplantae</taxon>
        <taxon>Streptophyta</taxon>
        <taxon>Embryophyta</taxon>
        <taxon>Tracheophyta</taxon>
        <taxon>Spermatophyta</taxon>
        <taxon>Magnoliopsida</taxon>
        <taxon>eudicotyledons</taxon>
        <taxon>Gunneridae</taxon>
        <taxon>Pentapetalae</taxon>
        <taxon>rosids</taxon>
        <taxon>fabids</taxon>
        <taxon>Fabales</taxon>
        <taxon>Fabaceae</taxon>
        <taxon>Papilionoideae</taxon>
        <taxon>50 kb inversion clade</taxon>
        <taxon>NPAAA clade</taxon>
        <taxon>indigoferoid/millettioid clade</taxon>
        <taxon>Phaseoleae</taxon>
        <taxon>Glycine</taxon>
        <taxon>Glycine subgen. Soja</taxon>
    </lineage>
</organism>
<sequence>MLLEKDLSQNQNFFQRAVSCDVGDGQSILFWYNKWLGSEPLKDAFPELFAISSQQLVSVGNTGSWRKDQWTWGLTWKRQLNPNEEESLHSLETILVDVHLVAESHDRWKWSLHNSKLFT</sequence>